<keyword evidence="1" id="KW-0812">Transmembrane</keyword>
<protein>
    <recommendedName>
        <fullName evidence="4">C3H1-type domain-containing protein</fullName>
    </recommendedName>
</protein>
<keyword evidence="2" id="KW-0732">Signal</keyword>
<accession>A0A061BK16</accession>
<dbReference type="EMBL" id="LK055182">
    <property type="protein sequence ID" value="CDR71797.1"/>
    <property type="molecule type" value="Genomic_DNA"/>
</dbReference>
<evidence type="ECO:0000313" key="3">
    <source>
        <dbReference type="EMBL" id="CDR71797.1"/>
    </source>
</evidence>
<keyword evidence="1" id="KW-1133">Transmembrane helix</keyword>
<keyword evidence="1" id="KW-0472">Membrane</keyword>
<dbReference type="KEGG" id="bbig:BBBOND_0004550"/>
<sequence length="1846" mass="206163">MTSINHSNNLCLVTLLFLPSTSCHCPDHVPPRELDKKFGKILNPKNTSNNNPTNILNNLCDGLQTFLGFNSDSKGYDGQGIVYSDLDRLCDGVMAFLLSCLEGSKGLLEHYNPNITQTINDLKASIGKGRGVSGFAKAVGKVKSGLQGYEEGMTARTEGVSIILKTLSQTDIVRYKREIEDNKKYNLESQLKAVSSRAAWCLRTATNADGAVKQLDEHLRGKLQCAMKLVSQAANVFQDVANRPDVMEEAKAVDSGLTEQKRILNKAINDETKKLDSNLTSQFHDIEIAFNELSQTKHDEFGKVRNAMDEALDLAEELTENFNGTYREQINRRFYDVREKLVMVDSTSVQPQLRTDINEIRSKLLAVGKELGREAADLAKWNSSAADVVKYAMNKCKEILMRVDIKTESGKHVLIKTNAVALKTKAERLLKAYESARRGVGALVAKVTTAVEHIEKAYRERLQTIKIEVVAAVKEALDGKDNSLTALDEHVKTDLENVRNKIRDGINRYIDTQIIAILKAAQKAFEVGHNNLARTGLYASLTGEVKKLFASSQADRSKNVIEALRALHSELKLSSILPLPEVESLEFVNKLKLDIENELQSVIKNPKNTIKYDEQFMNNYYVQTMKFGNRNGMLRGMIEGIKAPLNKDGFDEGDSRIEFKPADMTGYGSPSRGVSDNVKGAHGEYKEAIAAITSDTLSSFTADGEKAVTDTTKNGAADITEVGKQLKTIEDQLEKLSTLVNRPASFLDDGEKGVLILLTELDDMLKKNEKMHYGLRKSVTNIHERLTRMTEDEFTTIKTGIIQQAIDTALATVTELESLPAAVEFARKETDAMLNLLDNRCRNIQRRISDIDQGIISANRYLQSAIDKLSNALTGAKQASKAAVENLRIFALSAVKNAFSALTSQVQSLFAKQKQAELTALETVVTTQLAEIERVIEEDRGSGVKGFLTILKDGITNRLKGSTPVELSNGMKLYDLGTKVLNFFEGVFEYVDEEIRPRSAQTLRQNPGTQVQDPYATRVDTIRSKVVKLLAELKTFNHNFEVNSQSLINAVKQLSADTFGEGNHPTLLNIIKDGMTYFCRELQYAYINAYDGNNPIVWEKTPPHPAAQGDPTNEAMNCARIALTIIPMLLSEFEELLTNTNVTGDHYNLSINLHNNNGLGDFLKTAGYDVPTSAEISDAELKNKENFCGVHIHDRLMNNIKGKLINTTKTPPTAMSSGGVHIVVEHEEEDGLLQKLHGHLVLYFNVCHFTHIAKPRTPSSVYEMLAWCSGLQFNAVYEPLCQYFKELFKKPEDLENEPYKNIDFSRLSLAGTTTIQPAHLTTALRDVCAESYALLITILGNGHIGGKYGCEFSNNSFNLQYPAAPAQCFDMLVDVLNRLYEQLYFLFRQCRNATELSGWYDCHYGRYVGGSDWRCNDKQCLNQTCDQKCKQTRDQIHDQKGDQHPNCGLKSPLQSFLEDGLPGFLPHSFTKPGCKWECTVSNHRGIPCKTPMGFADISNAASHTQRGAYLMDVLSSFCGNKDSCLTKLCGYFVCLLQQPPQTLGDIFAFFHGYFTNWEGGFYKRKGGENRTQVSFNDAVKEAYFGHEYGFNPSIMFGKMDHENHTNGNLCSISTCKSESVKTCGLYLKPLTSNNFSIYSSEHKANHLSWIVYITETFYDLLKKLYDDCCKKCGSSGTKCHDKSCVEQCSVDYTRDTTVGKSLNVHHHRKCKSIVNCRDANPTLYRYGLSFGNTWALSGAGNTNMTKRTCKDFCEALKLMLGEKSVLITLRGQIDNFLWAIRFNFSITVLTLWLLSLLYLLHIMVIRLDLLHIKSHLHSPSSHRIAAQSLLAAARVNKLGRVFYLQP</sequence>
<feature type="transmembrane region" description="Helical" evidence="1">
    <location>
        <begin position="1776"/>
        <end position="1800"/>
    </location>
</feature>
<reference evidence="3" key="1">
    <citation type="journal article" date="2014" name="Nucleic Acids Res.">
        <title>The evolutionary dynamics of variant antigen genes in Babesia reveal a history of genomic innovation underlying host-parasite interaction.</title>
        <authorList>
            <person name="Jackson A.P."/>
            <person name="Otto T.D."/>
            <person name="Darby A."/>
            <person name="Ramaprasad A."/>
            <person name="Xia D."/>
            <person name="Echaide I.E."/>
            <person name="Farber M."/>
            <person name="Gahlot S."/>
            <person name="Gamble J."/>
            <person name="Gupta D."/>
            <person name="Gupta Y."/>
            <person name="Jackson L."/>
            <person name="Malandrin L."/>
            <person name="Malas T.B."/>
            <person name="Moussa E."/>
            <person name="Nair M."/>
            <person name="Reid AJ."/>
            <person name="Sanders M."/>
            <person name="Sharma J."/>
            <person name="Tracey A."/>
            <person name="Quail M.A."/>
            <person name="Weir W."/>
            <person name="Wastling J.M."/>
            <person name="Hall N."/>
            <person name="Willadsen P."/>
            <person name="Lingelbach K."/>
            <person name="Shiels B."/>
            <person name="Tait A."/>
            <person name="Berriman M."/>
            <person name="Allred D.R."/>
            <person name="Pain A."/>
        </authorList>
    </citation>
    <scope>NUCLEOTIDE SEQUENCE</scope>
    <source>
        <strain evidence="3">Bond</strain>
    </source>
</reference>
<dbReference type="OrthoDB" id="366939at2759"/>
<proteinExistence type="predicted"/>
<name>A0A061BK16_BABBI</name>
<evidence type="ECO:0000256" key="1">
    <source>
        <dbReference type="SAM" id="Phobius"/>
    </source>
</evidence>
<dbReference type="GeneID" id="24562014"/>
<reference evidence="3" key="2">
    <citation type="submission" date="2014-06" db="EMBL/GenBank/DDBJ databases">
        <authorList>
            <person name="Aslett M."/>
            <person name="De Silva Nishadi"/>
        </authorList>
    </citation>
    <scope>NUCLEOTIDE SEQUENCE</scope>
    <source>
        <strain evidence="3">Bond</strain>
    </source>
</reference>
<dbReference type="RefSeq" id="XP_012770741.1">
    <property type="nucleotide sequence ID" value="XM_012915287.1"/>
</dbReference>
<evidence type="ECO:0008006" key="4">
    <source>
        <dbReference type="Google" id="ProtNLM"/>
    </source>
</evidence>
<feature type="chain" id="PRO_5001598975" description="C3H1-type domain-containing protein" evidence="2">
    <location>
        <begin position="24"/>
        <end position="1846"/>
    </location>
</feature>
<dbReference type="VEuPathDB" id="PiroplasmaDB:BBBOND_0004550"/>
<evidence type="ECO:0000256" key="2">
    <source>
        <dbReference type="SAM" id="SignalP"/>
    </source>
</evidence>
<gene>
    <name evidence="3" type="ORF">BBBOND_0004550</name>
</gene>
<organism evidence="3">
    <name type="scientific">Babesia bigemina</name>
    <dbReference type="NCBI Taxonomy" id="5866"/>
    <lineage>
        <taxon>Eukaryota</taxon>
        <taxon>Sar</taxon>
        <taxon>Alveolata</taxon>
        <taxon>Apicomplexa</taxon>
        <taxon>Aconoidasida</taxon>
        <taxon>Piroplasmida</taxon>
        <taxon>Babesiidae</taxon>
        <taxon>Babesia</taxon>
    </lineage>
</organism>
<feature type="signal peptide" evidence="2">
    <location>
        <begin position="1"/>
        <end position="23"/>
    </location>
</feature>